<evidence type="ECO:0000313" key="2">
    <source>
        <dbReference type="Proteomes" id="UP000275925"/>
    </source>
</evidence>
<name>A0A388TG94_9BACT</name>
<proteinExistence type="predicted"/>
<dbReference type="EMBL" id="BGZO01000007">
    <property type="protein sequence ID" value="GBR75779.1"/>
    <property type="molecule type" value="Genomic_DNA"/>
</dbReference>
<comment type="caution">
    <text evidence="1">The sequence shown here is derived from an EMBL/GenBank/DDBJ whole genome shotgun (WGS) entry which is preliminary data.</text>
</comment>
<accession>A0A388TG94</accession>
<dbReference type="Proteomes" id="UP000275925">
    <property type="component" value="Unassembled WGS sequence"/>
</dbReference>
<dbReference type="AlphaFoldDB" id="A0A388TG94"/>
<gene>
    <name evidence="1" type="ORF">NO2_0415</name>
</gene>
<protein>
    <submittedName>
        <fullName evidence="1">Uncharacterized protein</fullName>
    </submittedName>
</protein>
<keyword evidence="2" id="KW-1185">Reference proteome</keyword>
<evidence type="ECO:0000313" key="1">
    <source>
        <dbReference type="EMBL" id="GBR75779.1"/>
    </source>
</evidence>
<sequence length="659" mass="75522">MQTLLEISYTSELLISTIYDTPVWRILLWRIGEMLDFMQDTYNTTPIKVDSVRVGLQQYSLALSIEAVKAEAQTYYIEDNWLYVHYKALEENAEYASAQDWRVDKDYNTTQGFTDGDALVISGFKYQPRLSTPAAQKISSDLYKYDKMKFNTSKLTLNRKYSPDYYYNFFGNKSVLKTPDGEVISDHFIEKINITDSTVNFELKDSRARLTDMVVAQQPVFFNENGNNVVDPEAKKQYLQDAVGYCRGVPCVCLNGYAFDTMNKRIYRACFDTFVPDRSLIMDGREIAVEIEIENGWLPLSFSPAPDPSTSAPIYWIETVQEADEKGGSHTTTVICVPIYVAHPPEAGTAIPTYHDTPRRVRVTGWFHAERFSVAERDHITRPYEILRYLIERWSSLPYSMDNWDIEELSSELGLLNNFPVGIFIEKPTDFFNIIEKLQNGSRYGWTLCTNNAKLTARVDLPPHDIYTGQGRQIAKTIKSTDIMAWPERKISTNADTYASSIDIGYSRLYSASDEEANDIRYIDSSLETVILRQRRIPKRLQIDTLLKNEIDARARASDYLNDYKNINITVDGIKLHGKKWFGLRQYDYINIDLSIKGLDVQKFSPAQQAFLSALGVDISPDNVGAEKYGNDNIIMKVMQVQTDIYNETVTLNLRSMNL</sequence>
<organism evidence="1 2">
    <name type="scientific">Candidatus Termititenax persephonae</name>
    <dbReference type="NCBI Taxonomy" id="2218525"/>
    <lineage>
        <taxon>Bacteria</taxon>
        <taxon>Bacillati</taxon>
        <taxon>Candidatus Margulisiibacteriota</taxon>
        <taxon>Candidatus Termititenacia</taxon>
        <taxon>Candidatus Termititenacales</taxon>
        <taxon>Candidatus Termititenacaceae</taxon>
        <taxon>Candidatus Termititenax</taxon>
    </lineage>
</organism>
<reference evidence="1 2" key="1">
    <citation type="journal article" date="2019" name="ISME J.">
        <title>Genome analyses of uncultured TG2/ZB3 bacteria in 'Margulisbacteria' specifically attached to ectosymbiotic spirochetes of protists in the termite gut.</title>
        <authorList>
            <person name="Utami Y.D."/>
            <person name="Kuwahara H."/>
            <person name="Igai K."/>
            <person name="Murakami T."/>
            <person name="Sugaya K."/>
            <person name="Morikawa T."/>
            <person name="Nagura Y."/>
            <person name="Yuki M."/>
            <person name="Deevong P."/>
            <person name="Inoue T."/>
            <person name="Kihara K."/>
            <person name="Lo N."/>
            <person name="Yamada A."/>
            <person name="Ohkuma M."/>
            <person name="Hongoh Y."/>
        </authorList>
    </citation>
    <scope>NUCLEOTIDE SEQUENCE [LARGE SCALE GENOMIC DNA]</scope>
    <source>
        <strain evidence="1">NkOx7-02</strain>
    </source>
</reference>